<evidence type="ECO:0000313" key="2">
    <source>
        <dbReference type="EMBL" id="TQJ19342.1"/>
    </source>
</evidence>
<sequence>MDQRRLLRHLLNRNAQPTAIAGRLAPPAEPPAISSIAMAWRTAHTHQPSAAPRPHAHWFVRMCAVGCLVSGGGPGPTCRAAKPSVARSGSGAGWASGRRLGFGGGRGCGSAGPMGRRWGLRSGRTVVPRWAGGLGWRPDGAVGRSVRPLLWAPVGRLSSRWVWEPPAGSRRPWAWEPLGASGSWSAPQSRRASGSWSARGSRRGSGWRWSSRWGLGRDGLTVSGSGWQGSAALVWRLPGSGRLGRLRRRWCCCCCAPSPYRPPRLRRLPPSRGPPAGFG</sequence>
<reference evidence="2 3" key="1">
    <citation type="submission" date="2019-06" db="EMBL/GenBank/DDBJ databases">
        <title>Sequencing the genomes of 1000 actinobacteria strains.</title>
        <authorList>
            <person name="Klenk H.-P."/>
        </authorList>
    </citation>
    <scope>NUCLEOTIDE SEQUENCE [LARGE SCALE GENOMIC DNA]</scope>
    <source>
        <strain evidence="2 3">DSM 17305</strain>
    </source>
</reference>
<organism evidence="2 3">
    <name type="scientific">Kribbella jejuensis</name>
    <dbReference type="NCBI Taxonomy" id="236068"/>
    <lineage>
        <taxon>Bacteria</taxon>
        <taxon>Bacillati</taxon>
        <taxon>Actinomycetota</taxon>
        <taxon>Actinomycetes</taxon>
        <taxon>Propionibacteriales</taxon>
        <taxon>Kribbellaceae</taxon>
        <taxon>Kribbella</taxon>
    </lineage>
</organism>
<name>A0A542EVH4_9ACTN</name>
<gene>
    <name evidence="2" type="ORF">FB475_3506</name>
</gene>
<dbReference type="AlphaFoldDB" id="A0A542EVH4"/>
<comment type="caution">
    <text evidence="2">The sequence shown here is derived from an EMBL/GenBank/DDBJ whole genome shotgun (WGS) entry which is preliminary data.</text>
</comment>
<proteinExistence type="predicted"/>
<evidence type="ECO:0000256" key="1">
    <source>
        <dbReference type="SAM" id="MobiDB-lite"/>
    </source>
</evidence>
<keyword evidence="3" id="KW-1185">Reference proteome</keyword>
<feature type="compositionally biased region" description="Low complexity" evidence="1">
    <location>
        <begin position="189"/>
        <end position="208"/>
    </location>
</feature>
<dbReference type="Proteomes" id="UP000316298">
    <property type="component" value="Unassembled WGS sequence"/>
</dbReference>
<dbReference type="EMBL" id="VFMM01000001">
    <property type="protein sequence ID" value="TQJ19342.1"/>
    <property type="molecule type" value="Genomic_DNA"/>
</dbReference>
<feature type="region of interest" description="Disordered" evidence="1">
    <location>
        <begin position="181"/>
        <end position="208"/>
    </location>
</feature>
<protein>
    <submittedName>
        <fullName evidence="2">Uncharacterized protein</fullName>
    </submittedName>
</protein>
<evidence type="ECO:0000313" key="3">
    <source>
        <dbReference type="Proteomes" id="UP000316298"/>
    </source>
</evidence>
<accession>A0A542EVH4</accession>